<dbReference type="EMBL" id="CM023484">
    <property type="protein sequence ID" value="KAH6933280.1"/>
    <property type="molecule type" value="Genomic_DNA"/>
</dbReference>
<protein>
    <submittedName>
        <fullName evidence="1">Uncharacterized protein</fullName>
    </submittedName>
</protein>
<accession>A0ACB7SF02</accession>
<organism evidence="1 2">
    <name type="scientific">Hyalomma asiaticum</name>
    <name type="common">Tick</name>
    <dbReference type="NCBI Taxonomy" id="266040"/>
    <lineage>
        <taxon>Eukaryota</taxon>
        <taxon>Metazoa</taxon>
        <taxon>Ecdysozoa</taxon>
        <taxon>Arthropoda</taxon>
        <taxon>Chelicerata</taxon>
        <taxon>Arachnida</taxon>
        <taxon>Acari</taxon>
        <taxon>Parasitiformes</taxon>
        <taxon>Ixodida</taxon>
        <taxon>Ixodoidea</taxon>
        <taxon>Ixodidae</taxon>
        <taxon>Hyalomminae</taxon>
        <taxon>Hyalomma</taxon>
    </lineage>
</organism>
<comment type="caution">
    <text evidence="1">The sequence shown here is derived from an EMBL/GenBank/DDBJ whole genome shotgun (WGS) entry which is preliminary data.</text>
</comment>
<sequence length="189" mass="21104">MSANPWQEEDVRRIEHLLELSFESATLTTPPGLCEPKTFRVTRGLMSGLHSTSAVGSCWNSVLGEMSHSIANHLRGGDQEVRTWKMDRLIGWAAASLKEDPPLEHRQCLFEESARWGQASTPEPEPELLNLTTHNPGNTTNRRCVQPREDGGSAPGATNDLQSPSTSREQGQLWHEWSTWTRRLAPIAL</sequence>
<reference evidence="1" key="1">
    <citation type="submission" date="2020-05" db="EMBL/GenBank/DDBJ databases">
        <title>Large-scale comparative analyses of tick genomes elucidate their genetic diversity and vector capacities.</title>
        <authorList>
            <person name="Jia N."/>
            <person name="Wang J."/>
            <person name="Shi W."/>
            <person name="Du L."/>
            <person name="Sun Y."/>
            <person name="Zhan W."/>
            <person name="Jiang J."/>
            <person name="Wang Q."/>
            <person name="Zhang B."/>
            <person name="Ji P."/>
            <person name="Sakyi L.B."/>
            <person name="Cui X."/>
            <person name="Yuan T."/>
            <person name="Jiang B."/>
            <person name="Yang W."/>
            <person name="Lam T.T.-Y."/>
            <person name="Chang Q."/>
            <person name="Ding S."/>
            <person name="Wang X."/>
            <person name="Zhu J."/>
            <person name="Ruan X."/>
            <person name="Zhao L."/>
            <person name="Wei J."/>
            <person name="Que T."/>
            <person name="Du C."/>
            <person name="Cheng J."/>
            <person name="Dai P."/>
            <person name="Han X."/>
            <person name="Huang E."/>
            <person name="Gao Y."/>
            <person name="Liu J."/>
            <person name="Shao H."/>
            <person name="Ye R."/>
            <person name="Li L."/>
            <person name="Wei W."/>
            <person name="Wang X."/>
            <person name="Wang C."/>
            <person name="Yang T."/>
            <person name="Huo Q."/>
            <person name="Li W."/>
            <person name="Guo W."/>
            <person name="Chen H."/>
            <person name="Zhou L."/>
            <person name="Ni X."/>
            <person name="Tian J."/>
            <person name="Zhou Y."/>
            <person name="Sheng Y."/>
            <person name="Liu T."/>
            <person name="Pan Y."/>
            <person name="Xia L."/>
            <person name="Li J."/>
            <person name="Zhao F."/>
            <person name="Cao W."/>
        </authorList>
    </citation>
    <scope>NUCLEOTIDE SEQUENCE</scope>
    <source>
        <strain evidence="1">Hyas-2018</strain>
    </source>
</reference>
<evidence type="ECO:0000313" key="1">
    <source>
        <dbReference type="EMBL" id="KAH6933280.1"/>
    </source>
</evidence>
<keyword evidence="2" id="KW-1185">Reference proteome</keyword>
<name>A0ACB7SF02_HYAAI</name>
<gene>
    <name evidence="1" type="ORF">HPB50_013934</name>
</gene>
<dbReference type="Proteomes" id="UP000821845">
    <property type="component" value="Chromosome 4"/>
</dbReference>
<evidence type="ECO:0000313" key="2">
    <source>
        <dbReference type="Proteomes" id="UP000821845"/>
    </source>
</evidence>
<proteinExistence type="predicted"/>